<evidence type="ECO:0000256" key="3">
    <source>
        <dbReference type="SAM" id="MobiDB-lite"/>
    </source>
</evidence>
<reference evidence="5 6" key="1">
    <citation type="submission" date="2017-06" db="EMBL/GenBank/DDBJ databases">
        <title>Genome sequence of Lactobacillus plantarum subsp. plantarum strain SRCM101258.</title>
        <authorList>
            <person name="Cho S.H."/>
        </authorList>
    </citation>
    <scope>NUCLEOTIDE SEQUENCE [LARGE SCALE GENOMIC DNA]</scope>
    <source>
        <strain evidence="5 6">SRCM101258</strain>
    </source>
</reference>
<dbReference type="AlphaFoldDB" id="A0A2S3U6C2"/>
<dbReference type="EMBL" id="NKCZ01000098">
    <property type="protein sequence ID" value="POD85138.1"/>
    <property type="molecule type" value="Genomic_DNA"/>
</dbReference>
<comment type="caution">
    <text evidence="5">The sequence shown here is derived from an EMBL/GenBank/DDBJ whole genome shotgun (WGS) entry which is preliminary data.</text>
</comment>
<evidence type="ECO:0000259" key="4">
    <source>
        <dbReference type="Pfam" id="PF14449"/>
    </source>
</evidence>
<sequence>MTDLVGYNDIYTMITGKDAATGKKRSRLVGAAWTALNFVPVSKVAKLAKAAKVLATAKKAEKVAKNGGRIKRAARATKLATKRAAEKLAKRKPAKKTAKKAAEKARKAKKVKTAKKAKHQQAKPKKTSHGTKHKTTKKQQKRYNKKKAAGKARKASYARKKGGTKKKPGKRKGAKAKTTKRKAKNKVKKDHKAKKASGAKGFNIDEIHPKLKTEPDTAFFWSGRTDGVGGADIAADVAKSKGGVTLESTIGNKNIKMPEWDFNKPESMKAWDLASGSYAEQVSGEVRAVVGSELRKGNIWENVELPRLKNNPKVTKITTIDPKTGIEKIIFERK</sequence>
<name>A0A2S3U6C2_LACPN</name>
<dbReference type="InterPro" id="IPR027797">
    <property type="entry name" value="PT-TG_dom"/>
</dbReference>
<gene>
    <name evidence="5" type="ORF">S101258_01526</name>
</gene>
<dbReference type="GO" id="GO:0005576">
    <property type="term" value="C:extracellular region"/>
    <property type="evidence" value="ECO:0007669"/>
    <property type="project" value="UniProtKB-SubCell"/>
</dbReference>
<feature type="compositionally biased region" description="Basic residues" evidence="3">
    <location>
        <begin position="106"/>
        <end position="197"/>
    </location>
</feature>
<accession>A0A2S3U6C2</accession>
<dbReference type="Proteomes" id="UP000236990">
    <property type="component" value="Unassembled WGS sequence"/>
</dbReference>
<feature type="compositionally biased region" description="Basic residues" evidence="3">
    <location>
        <begin position="89"/>
        <end position="99"/>
    </location>
</feature>
<comment type="subcellular location">
    <subcellularLocation>
        <location evidence="1">Secreted</location>
    </subcellularLocation>
</comment>
<dbReference type="Pfam" id="PF14449">
    <property type="entry name" value="PT-TG"/>
    <property type="match status" value="1"/>
</dbReference>
<evidence type="ECO:0000256" key="2">
    <source>
        <dbReference type="ARBA" id="ARBA00022525"/>
    </source>
</evidence>
<proteinExistence type="predicted"/>
<dbReference type="SUPFAM" id="SSF52309">
    <property type="entry name" value="N-(deoxy)ribosyltransferase-like"/>
    <property type="match status" value="1"/>
</dbReference>
<evidence type="ECO:0000256" key="1">
    <source>
        <dbReference type="ARBA" id="ARBA00004613"/>
    </source>
</evidence>
<evidence type="ECO:0000313" key="5">
    <source>
        <dbReference type="EMBL" id="POD85138.1"/>
    </source>
</evidence>
<keyword evidence="2" id="KW-0964">Secreted</keyword>
<organism evidence="5 6">
    <name type="scientific">Lactiplantibacillus plantarum subsp. plantarum</name>
    <dbReference type="NCBI Taxonomy" id="337330"/>
    <lineage>
        <taxon>Bacteria</taxon>
        <taxon>Bacillati</taxon>
        <taxon>Bacillota</taxon>
        <taxon>Bacilli</taxon>
        <taxon>Lactobacillales</taxon>
        <taxon>Lactobacillaceae</taxon>
        <taxon>Lactiplantibacillus</taxon>
    </lineage>
</organism>
<feature type="region of interest" description="Disordered" evidence="3">
    <location>
        <begin position="77"/>
        <end position="197"/>
    </location>
</feature>
<protein>
    <submittedName>
        <fullName evidence="5">Histone H1, gonadal</fullName>
    </submittedName>
</protein>
<feature type="domain" description="Pre-toxin TG" evidence="4">
    <location>
        <begin position="3"/>
        <end position="57"/>
    </location>
</feature>
<evidence type="ECO:0000313" key="6">
    <source>
        <dbReference type="Proteomes" id="UP000236990"/>
    </source>
</evidence>